<dbReference type="AlphaFoldDB" id="A0A263BWD8"/>
<evidence type="ECO:0000313" key="1">
    <source>
        <dbReference type="EMBL" id="OZM58061.1"/>
    </source>
</evidence>
<name>A0A263BWD8_9BACI</name>
<comment type="caution">
    <text evidence="1">The sequence shown here is derived from an EMBL/GenBank/DDBJ whole genome shotgun (WGS) entry which is preliminary data.</text>
</comment>
<dbReference type="EMBL" id="NPIA01000001">
    <property type="protein sequence ID" value="OZM58061.1"/>
    <property type="molecule type" value="Genomic_DNA"/>
</dbReference>
<organism evidence="1 2">
    <name type="scientific">Lottiidibacillus patelloidae</name>
    <dbReference type="NCBI Taxonomy" id="2670334"/>
    <lineage>
        <taxon>Bacteria</taxon>
        <taxon>Bacillati</taxon>
        <taxon>Bacillota</taxon>
        <taxon>Bacilli</taxon>
        <taxon>Bacillales</taxon>
        <taxon>Bacillaceae</taxon>
        <taxon>Lottiidibacillus</taxon>
    </lineage>
</organism>
<dbReference type="Proteomes" id="UP000217083">
    <property type="component" value="Unassembled WGS sequence"/>
</dbReference>
<proteinExistence type="predicted"/>
<evidence type="ECO:0000313" key="2">
    <source>
        <dbReference type="Proteomes" id="UP000217083"/>
    </source>
</evidence>
<dbReference type="Pfam" id="PF25846">
    <property type="entry name" value="YmzB"/>
    <property type="match status" value="1"/>
</dbReference>
<reference evidence="1 2" key="2">
    <citation type="submission" date="2017-09" db="EMBL/GenBank/DDBJ databases">
        <title>Bacillus patelloidae sp. nov., isolated from the intestinal tract of a marine limpet.</title>
        <authorList>
            <person name="Liu R."/>
            <person name="Dong C."/>
            <person name="Shao Z."/>
        </authorList>
    </citation>
    <scope>NUCLEOTIDE SEQUENCE [LARGE SCALE GENOMIC DNA]</scope>
    <source>
        <strain evidence="1 2">SA5d-4</strain>
    </source>
</reference>
<gene>
    <name evidence="1" type="ORF">CIB95_00335</name>
</gene>
<protein>
    <submittedName>
        <fullName evidence="1">Uncharacterized protein</fullName>
    </submittedName>
</protein>
<dbReference type="InterPro" id="IPR058926">
    <property type="entry name" value="YmzB-like"/>
</dbReference>
<reference evidence="2" key="1">
    <citation type="submission" date="2017-08" db="EMBL/GenBank/DDBJ databases">
        <authorList>
            <person name="Huang Z."/>
        </authorList>
    </citation>
    <scope>NUCLEOTIDE SEQUENCE [LARGE SCALE GENOMIC DNA]</scope>
    <source>
        <strain evidence="2">SA5d-4</strain>
    </source>
</reference>
<keyword evidence="2" id="KW-1185">Reference proteome</keyword>
<dbReference type="RefSeq" id="WP_094920350.1">
    <property type="nucleotide sequence ID" value="NZ_NPIA01000001.1"/>
</dbReference>
<sequence length="116" mass="13097">MTNPWGIQVAEVLQNLEGWQGSKLLVRKVENGDFDETSVQLSATDFMQNQPTMDGYISPYVIRLQGDGEVIMDSMTADLPMSSYEIAMGEVYNVDIDNNMIHLRTDRGDYTITKVQ</sequence>
<accession>A0A263BWD8</accession>